<evidence type="ECO:0000256" key="3">
    <source>
        <dbReference type="ARBA" id="ARBA00022741"/>
    </source>
</evidence>
<dbReference type="GO" id="GO:0005524">
    <property type="term" value="F:ATP binding"/>
    <property type="evidence" value="ECO:0007669"/>
    <property type="project" value="UniProtKB-KW"/>
</dbReference>
<keyword evidence="7" id="KW-1185">Reference proteome</keyword>
<dbReference type="Proteomes" id="UP000230390">
    <property type="component" value="Unassembled WGS sequence"/>
</dbReference>
<dbReference type="GO" id="GO:0016887">
    <property type="term" value="F:ATP hydrolysis activity"/>
    <property type="evidence" value="ECO:0007669"/>
    <property type="project" value="InterPro"/>
</dbReference>
<keyword evidence="3" id="KW-0547">Nucleotide-binding</keyword>
<gene>
    <name evidence="6" type="ORF">CR105_01450</name>
</gene>
<dbReference type="PANTHER" id="PTHR24220:SF86">
    <property type="entry name" value="ABC TRANSPORTER ABCH.1"/>
    <property type="match status" value="1"/>
</dbReference>
<dbReference type="PROSITE" id="PS50893">
    <property type="entry name" value="ABC_TRANSPORTER_2"/>
    <property type="match status" value="1"/>
</dbReference>
<reference evidence="6 7" key="1">
    <citation type="submission" date="2017-10" db="EMBL/GenBank/DDBJ databases">
        <title>Massilia psychrophilum sp. nov., a novel purple-pigmented bacterium isolated from Tianshan glacier, Xinjiang Municipality, China.</title>
        <authorList>
            <person name="Wang H."/>
        </authorList>
    </citation>
    <scope>NUCLEOTIDE SEQUENCE [LARGE SCALE GENOMIC DNA]</scope>
    <source>
        <strain evidence="6 7">JCM 30074</strain>
    </source>
</reference>
<keyword evidence="2" id="KW-1003">Cell membrane</keyword>
<keyword evidence="4" id="KW-0067">ATP-binding</keyword>
<evidence type="ECO:0000259" key="5">
    <source>
        <dbReference type="PROSITE" id="PS50893"/>
    </source>
</evidence>
<dbReference type="InterPro" id="IPR003439">
    <property type="entry name" value="ABC_transporter-like_ATP-bd"/>
</dbReference>
<dbReference type="InterPro" id="IPR015854">
    <property type="entry name" value="ABC_transpr_LolD-like"/>
</dbReference>
<dbReference type="SUPFAM" id="SSF52540">
    <property type="entry name" value="P-loop containing nucleoside triphosphate hydrolases"/>
    <property type="match status" value="1"/>
</dbReference>
<accession>A0A2G8TLD9</accession>
<dbReference type="EMBL" id="PDOC01000001">
    <property type="protein sequence ID" value="PIL46842.1"/>
    <property type="molecule type" value="Genomic_DNA"/>
</dbReference>
<dbReference type="SMART" id="SM00382">
    <property type="entry name" value="AAA"/>
    <property type="match status" value="1"/>
</dbReference>
<evidence type="ECO:0000256" key="1">
    <source>
        <dbReference type="ARBA" id="ARBA00022448"/>
    </source>
</evidence>
<dbReference type="CDD" id="cd03255">
    <property type="entry name" value="ABC_MJ0796_LolCDE_FtsE"/>
    <property type="match status" value="1"/>
</dbReference>
<name>A0A2G8TLD9_9BURK</name>
<dbReference type="InterPro" id="IPR017911">
    <property type="entry name" value="MacB-like_ATP-bd"/>
</dbReference>
<comment type="caution">
    <text evidence="6">The sequence shown here is derived from an EMBL/GenBank/DDBJ whole genome shotgun (WGS) entry which is preliminary data.</text>
</comment>
<protein>
    <recommendedName>
        <fullName evidence="5">ABC transporter domain-containing protein</fullName>
    </recommendedName>
</protein>
<evidence type="ECO:0000313" key="6">
    <source>
        <dbReference type="EMBL" id="PIL46842.1"/>
    </source>
</evidence>
<evidence type="ECO:0000313" key="7">
    <source>
        <dbReference type="Proteomes" id="UP000230390"/>
    </source>
</evidence>
<dbReference type="AlphaFoldDB" id="A0A2G8TLD9"/>
<dbReference type="PANTHER" id="PTHR24220">
    <property type="entry name" value="IMPORT ATP-BINDING PROTEIN"/>
    <property type="match status" value="1"/>
</dbReference>
<evidence type="ECO:0000256" key="2">
    <source>
        <dbReference type="ARBA" id="ARBA00022475"/>
    </source>
</evidence>
<sequence>MDAMVISGLNTGGARPGGELVRLSGVHKVYGRGLNAVHALNDINMQVASGEMVAICGPSGHGKTSVLNLIGMLETATEGSVVVANLLVSKLSEQARADLRSELIGYVFQSFSLIPVLTALENVMLPLMLRGRVAAPAQAEARGYGAELLARLGLKTQTHRYPARLDASQCQRIAIARALLTQPRLVVADEATSRLDNGSVRLVMDLFASLQRDHGTTFVVSTRDQRQLSRATRTLQLNEGRLSSTPSDTRRTLRVQG</sequence>
<feature type="domain" description="ABC transporter" evidence="5">
    <location>
        <begin position="21"/>
        <end position="255"/>
    </location>
</feature>
<dbReference type="InterPro" id="IPR027417">
    <property type="entry name" value="P-loop_NTPase"/>
</dbReference>
<proteinExistence type="predicted"/>
<dbReference type="Gene3D" id="3.40.50.300">
    <property type="entry name" value="P-loop containing nucleotide triphosphate hydrolases"/>
    <property type="match status" value="1"/>
</dbReference>
<dbReference type="OrthoDB" id="581709at2"/>
<dbReference type="InterPro" id="IPR003593">
    <property type="entry name" value="AAA+_ATPase"/>
</dbReference>
<dbReference type="GO" id="GO:0005886">
    <property type="term" value="C:plasma membrane"/>
    <property type="evidence" value="ECO:0007669"/>
    <property type="project" value="TreeGrafter"/>
</dbReference>
<keyword evidence="2" id="KW-0472">Membrane</keyword>
<evidence type="ECO:0000256" key="4">
    <source>
        <dbReference type="ARBA" id="ARBA00022840"/>
    </source>
</evidence>
<organism evidence="6 7">
    <name type="scientific">Massilia eurypsychrophila</name>
    <dbReference type="NCBI Taxonomy" id="1485217"/>
    <lineage>
        <taxon>Bacteria</taxon>
        <taxon>Pseudomonadati</taxon>
        <taxon>Pseudomonadota</taxon>
        <taxon>Betaproteobacteria</taxon>
        <taxon>Burkholderiales</taxon>
        <taxon>Oxalobacteraceae</taxon>
        <taxon>Telluria group</taxon>
        <taxon>Massilia</taxon>
    </lineage>
</organism>
<dbReference type="GO" id="GO:0022857">
    <property type="term" value="F:transmembrane transporter activity"/>
    <property type="evidence" value="ECO:0007669"/>
    <property type="project" value="TreeGrafter"/>
</dbReference>
<keyword evidence="1" id="KW-0813">Transport</keyword>
<dbReference type="Pfam" id="PF00005">
    <property type="entry name" value="ABC_tran"/>
    <property type="match status" value="1"/>
</dbReference>